<dbReference type="EMBL" id="LUKE01000006">
    <property type="protein sequence ID" value="KYG61680.1"/>
    <property type="molecule type" value="Genomic_DNA"/>
</dbReference>
<dbReference type="OrthoDB" id="5292777at2"/>
<dbReference type="Proteomes" id="UP000075320">
    <property type="component" value="Unassembled WGS sequence"/>
</dbReference>
<dbReference type="RefSeq" id="WP_061836762.1">
    <property type="nucleotide sequence ID" value="NZ_LUKE01000006.1"/>
</dbReference>
<keyword evidence="2" id="KW-1185">Reference proteome</keyword>
<evidence type="ECO:0000313" key="2">
    <source>
        <dbReference type="Proteomes" id="UP000075320"/>
    </source>
</evidence>
<organism evidence="1 2">
    <name type="scientific">Bdellovibrio bacteriovorus</name>
    <dbReference type="NCBI Taxonomy" id="959"/>
    <lineage>
        <taxon>Bacteria</taxon>
        <taxon>Pseudomonadati</taxon>
        <taxon>Bdellovibrionota</taxon>
        <taxon>Bdellovibrionia</taxon>
        <taxon>Bdellovibrionales</taxon>
        <taxon>Pseudobdellovibrionaceae</taxon>
        <taxon>Bdellovibrio</taxon>
    </lineage>
</organism>
<protein>
    <submittedName>
        <fullName evidence="1">Phosphoglycerate mutase</fullName>
    </submittedName>
</protein>
<sequence length="164" mass="19003">MKLYLFRHAQKAMDFSGDPDLTAEGHAQASKLLDKVIKNEMAVPTELWVSPKKRTQSTFRPLSKHYGLELQGQEALYEQQSDENLAQFRMRINRLLETMTDKKSDAVIYACTHYDWVVEAMAVIPSDKDLHTSEFSHWGPCQYIHFNVTAEGLFEFVEFKRISL</sequence>
<reference evidence="1 2" key="1">
    <citation type="submission" date="2016-03" db="EMBL/GenBank/DDBJ databases">
        <authorList>
            <person name="Ploux O."/>
        </authorList>
    </citation>
    <scope>NUCLEOTIDE SEQUENCE [LARGE SCALE GENOMIC DNA]</scope>
    <source>
        <strain evidence="1 2">R0</strain>
    </source>
</reference>
<dbReference type="InterPro" id="IPR029033">
    <property type="entry name" value="His_PPase_superfam"/>
</dbReference>
<name>A0A150WFD4_BDEBC</name>
<accession>A0A150WFD4</accession>
<evidence type="ECO:0000313" key="1">
    <source>
        <dbReference type="EMBL" id="KYG61680.1"/>
    </source>
</evidence>
<dbReference type="CDD" id="cd07067">
    <property type="entry name" value="HP_PGM_like"/>
    <property type="match status" value="1"/>
</dbReference>
<comment type="caution">
    <text evidence="1">The sequence shown here is derived from an EMBL/GenBank/DDBJ whole genome shotgun (WGS) entry which is preliminary data.</text>
</comment>
<dbReference type="InterPro" id="IPR013078">
    <property type="entry name" value="His_Pase_superF_clade-1"/>
</dbReference>
<dbReference type="Gene3D" id="3.40.50.1240">
    <property type="entry name" value="Phosphoglycerate mutase-like"/>
    <property type="match status" value="1"/>
</dbReference>
<dbReference type="SUPFAM" id="SSF53254">
    <property type="entry name" value="Phosphoglycerate mutase-like"/>
    <property type="match status" value="1"/>
</dbReference>
<dbReference type="AlphaFoldDB" id="A0A150WFD4"/>
<proteinExistence type="predicted"/>
<dbReference type="Pfam" id="PF00300">
    <property type="entry name" value="His_Phos_1"/>
    <property type="match status" value="1"/>
</dbReference>
<gene>
    <name evidence="1" type="ORF">AZI86_18470</name>
</gene>